<dbReference type="GO" id="GO:0015108">
    <property type="term" value="F:chloride transmembrane transporter activity"/>
    <property type="evidence" value="ECO:0007669"/>
    <property type="project" value="InterPro"/>
</dbReference>
<evidence type="ECO:0000313" key="7">
    <source>
        <dbReference type="Proteomes" id="UP000058305"/>
    </source>
</evidence>
<dbReference type="EMBL" id="CP014145">
    <property type="protein sequence ID" value="AMB59693.1"/>
    <property type="molecule type" value="Genomic_DNA"/>
</dbReference>
<protein>
    <submittedName>
        <fullName evidence="6">Ion channel protein</fullName>
    </submittedName>
</protein>
<reference evidence="7" key="2">
    <citation type="submission" date="2016-01" db="EMBL/GenBank/DDBJ databases">
        <title>First complete genome sequence of a species in the genus Microterricola, an extremophilic cold active enzyme producing strain ERGS5:02 isolated from Sikkim Himalaya.</title>
        <authorList>
            <person name="Kumar R."/>
            <person name="Singh D."/>
            <person name="Swarnkar M.K."/>
        </authorList>
    </citation>
    <scope>NUCLEOTIDE SEQUENCE [LARGE SCALE GENOMIC DNA]</scope>
    <source>
        <strain evidence="7">ERGS5:02</strain>
    </source>
</reference>
<gene>
    <name evidence="6" type="ORF">AWU67_13405</name>
</gene>
<dbReference type="GO" id="GO:0005886">
    <property type="term" value="C:plasma membrane"/>
    <property type="evidence" value="ECO:0007669"/>
    <property type="project" value="TreeGrafter"/>
</dbReference>
<dbReference type="NCBIfam" id="NF002971">
    <property type="entry name" value="PRK03655.1"/>
    <property type="match status" value="1"/>
</dbReference>
<feature type="transmembrane region" description="Helical" evidence="5">
    <location>
        <begin position="271"/>
        <end position="290"/>
    </location>
</feature>
<feature type="transmembrane region" description="Helical" evidence="5">
    <location>
        <begin position="199"/>
        <end position="216"/>
    </location>
</feature>
<organism evidence="6 7">
    <name type="scientific">Microterricola viridarii</name>
    <dbReference type="NCBI Taxonomy" id="412690"/>
    <lineage>
        <taxon>Bacteria</taxon>
        <taxon>Bacillati</taxon>
        <taxon>Actinomycetota</taxon>
        <taxon>Actinomycetes</taxon>
        <taxon>Micrococcales</taxon>
        <taxon>Microbacteriaceae</taxon>
        <taxon>Microterricola</taxon>
    </lineage>
</organism>
<dbReference type="PANTHER" id="PTHR43427">
    <property type="entry name" value="CHLORIDE CHANNEL PROTEIN CLC-E"/>
    <property type="match status" value="1"/>
</dbReference>
<evidence type="ECO:0000256" key="4">
    <source>
        <dbReference type="ARBA" id="ARBA00023136"/>
    </source>
</evidence>
<accession>A0A0X8E450</accession>
<dbReference type="InterPro" id="IPR001807">
    <property type="entry name" value="ClC"/>
</dbReference>
<dbReference type="InterPro" id="IPR050368">
    <property type="entry name" value="ClC-type_chloride_channel"/>
</dbReference>
<feature type="transmembrane region" description="Helical" evidence="5">
    <location>
        <begin position="343"/>
        <end position="376"/>
    </location>
</feature>
<dbReference type="Gene3D" id="1.10.3080.10">
    <property type="entry name" value="Clc chloride channel"/>
    <property type="match status" value="1"/>
</dbReference>
<dbReference type="OrthoDB" id="2729535at2"/>
<keyword evidence="4 5" id="KW-0472">Membrane</keyword>
<feature type="transmembrane region" description="Helical" evidence="5">
    <location>
        <begin position="21"/>
        <end position="49"/>
    </location>
</feature>
<dbReference type="KEGG" id="mvd:AWU67_13405"/>
<proteinExistence type="predicted"/>
<feature type="transmembrane region" description="Helical" evidence="5">
    <location>
        <begin position="310"/>
        <end position="331"/>
    </location>
</feature>
<name>A0A0X8E450_9MICO</name>
<dbReference type="SUPFAM" id="SSF81340">
    <property type="entry name" value="Clc chloride channel"/>
    <property type="match status" value="1"/>
</dbReference>
<dbReference type="InterPro" id="IPR014743">
    <property type="entry name" value="Cl-channel_core"/>
</dbReference>
<keyword evidence="2 5" id="KW-0812">Transmembrane</keyword>
<feature type="transmembrane region" description="Helical" evidence="5">
    <location>
        <begin position="236"/>
        <end position="259"/>
    </location>
</feature>
<evidence type="ECO:0000256" key="5">
    <source>
        <dbReference type="SAM" id="Phobius"/>
    </source>
</evidence>
<dbReference type="AlphaFoldDB" id="A0A0X8E450"/>
<feature type="transmembrane region" description="Helical" evidence="5">
    <location>
        <begin position="101"/>
        <end position="121"/>
    </location>
</feature>
<comment type="subcellular location">
    <subcellularLocation>
        <location evidence="1">Membrane</location>
        <topology evidence="1">Multi-pass membrane protein</topology>
    </subcellularLocation>
</comment>
<evidence type="ECO:0000256" key="1">
    <source>
        <dbReference type="ARBA" id="ARBA00004141"/>
    </source>
</evidence>
<feature type="transmembrane region" description="Helical" evidence="5">
    <location>
        <begin position="382"/>
        <end position="410"/>
    </location>
</feature>
<sequence length="437" mass="43793">MTASTDTHGEQPAGAPSPRTALLLSIPAILIGLVTAVVLIALTVLADWLQTLVWQGLPGLLGVGDTTGWWTMGVLTLTGLIVGLIVWLAPGHAGPDPATTGLVAPPLAIGVLPALAAVLVIGEAGGVSLGPENPVIAINTALTVAITAKLWPRVPLQLVVLMSAAGTIGALFGTPVGAALVLTGIVGMTSGGGALWDKLFLPLVSAGTGSLVMAIAGRPNLSVDVPALGAPELIDLVSGVAVAAVAVLLGLLGVYLFPLLHRLFHLLRNPVLPLTIAGALLGVLGVLGGPDTLFKGLTQMKDLTANAAELSVGQLVAVTLIKLAALLIAATAGFRGGRVFPAAFIGVAVGLVAHAVFAGIPASLAIASGVLGMVLVVTRDGWLSLFMAVTVVADITVLPLLCIIVLPIWLMVTRQPPMLIGSSTPTAAPAGPSTPPH</sequence>
<dbReference type="Proteomes" id="UP000058305">
    <property type="component" value="Chromosome"/>
</dbReference>
<dbReference type="Pfam" id="PF00654">
    <property type="entry name" value="Voltage_CLC"/>
    <property type="match status" value="1"/>
</dbReference>
<feature type="transmembrane region" description="Helical" evidence="5">
    <location>
        <begin position="69"/>
        <end position="89"/>
    </location>
</feature>
<feature type="transmembrane region" description="Helical" evidence="5">
    <location>
        <begin position="158"/>
        <end position="187"/>
    </location>
</feature>
<reference evidence="6 7" key="1">
    <citation type="journal article" date="2016" name="J. Biotechnol.">
        <title>First complete genome sequence of a species in the genus Microterricola, an extremophilic cold active enzyme producing bacterial strain ERGS5:02 isolated from Sikkim Himalaya.</title>
        <authorList>
            <person name="Himanshu"/>
            <person name="Swarnkar M.K."/>
            <person name="Singh D."/>
            <person name="Kumar R."/>
        </authorList>
    </citation>
    <scope>NUCLEOTIDE SEQUENCE [LARGE SCALE GENOMIC DNA]</scope>
    <source>
        <strain evidence="6 7">ERGS5:02</strain>
    </source>
</reference>
<dbReference type="PANTHER" id="PTHR43427:SF9">
    <property type="entry name" value="ION-TRANSPORT PROTEIN YFEO-RELATED"/>
    <property type="match status" value="1"/>
</dbReference>
<evidence type="ECO:0000256" key="2">
    <source>
        <dbReference type="ARBA" id="ARBA00022692"/>
    </source>
</evidence>
<keyword evidence="3 5" id="KW-1133">Transmembrane helix</keyword>
<evidence type="ECO:0000256" key="3">
    <source>
        <dbReference type="ARBA" id="ARBA00022989"/>
    </source>
</evidence>
<dbReference type="RefSeq" id="WP_067230027.1">
    <property type="nucleotide sequence ID" value="NZ_CP014145.1"/>
</dbReference>
<keyword evidence="7" id="KW-1185">Reference proteome</keyword>
<evidence type="ECO:0000313" key="6">
    <source>
        <dbReference type="EMBL" id="AMB59693.1"/>
    </source>
</evidence>